<evidence type="ECO:0000313" key="2">
    <source>
        <dbReference type="EMBL" id="KAB2579467.1"/>
    </source>
</evidence>
<organism evidence="2 3">
    <name type="scientific">Lasiodiplodia theobromae</name>
    <dbReference type="NCBI Taxonomy" id="45133"/>
    <lineage>
        <taxon>Eukaryota</taxon>
        <taxon>Fungi</taxon>
        <taxon>Dikarya</taxon>
        <taxon>Ascomycota</taxon>
        <taxon>Pezizomycotina</taxon>
        <taxon>Dothideomycetes</taxon>
        <taxon>Dothideomycetes incertae sedis</taxon>
        <taxon>Botryosphaeriales</taxon>
        <taxon>Botryosphaeriaceae</taxon>
        <taxon>Lasiodiplodia</taxon>
    </lineage>
</organism>
<feature type="compositionally biased region" description="Basic and acidic residues" evidence="1">
    <location>
        <begin position="375"/>
        <end position="384"/>
    </location>
</feature>
<gene>
    <name evidence="2" type="ORF">DBV05_g1858</name>
</gene>
<feature type="region of interest" description="Disordered" evidence="1">
    <location>
        <begin position="323"/>
        <end position="421"/>
    </location>
</feature>
<feature type="compositionally biased region" description="Basic and acidic residues" evidence="1">
    <location>
        <begin position="56"/>
        <end position="69"/>
    </location>
</feature>
<feature type="region of interest" description="Disordered" evidence="1">
    <location>
        <begin position="1"/>
        <end position="82"/>
    </location>
</feature>
<dbReference type="AlphaFoldDB" id="A0A5N5DP02"/>
<dbReference type="OrthoDB" id="3946720at2759"/>
<reference evidence="2 3" key="1">
    <citation type="journal article" date="2019" name="Sci. Rep.">
        <title>A multi-omics analysis of the grapevine pathogen Lasiodiplodia theobromae reveals that temperature affects the expression of virulence- and pathogenicity-related genes.</title>
        <authorList>
            <person name="Felix C."/>
            <person name="Meneses R."/>
            <person name="Goncalves M.F.M."/>
            <person name="Tilleman L."/>
            <person name="Duarte A.S."/>
            <person name="Jorrin-Novo J.V."/>
            <person name="Van de Peer Y."/>
            <person name="Deforce D."/>
            <person name="Van Nieuwerburgh F."/>
            <person name="Esteves A.C."/>
            <person name="Alves A."/>
        </authorList>
    </citation>
    <scope>NUCLEOTIDE SEQUENCE [LARGE SCALE GENOMIC DNA]</scope>
    <source>
        <strain evidence="2 3">LA-SOL3</strain>
    </source>
</reference>
<feature type="compositionally biased region" description="Basic and acidic residues" evidence="1">
    <location>
        <begin position="27"/>
        <end position="46"/>
    </location>
</feature>
<dbReference type="Proteomes" id="UP000325902">
    <property type="component" value="Unassembled WGS sequence"/>
</dbReference>
<keyword evidence="3" id="KW-1185">Reference proteome</keyword>
<feature type="compositionally biased region" description="Basic and acidic residues" evidence="1">
    <location>
        <begin position="190"/>
        <end position="200"/>
    </location>
</feature>
<accession>A0A5N5DP02</accession>
<comment type="caution">
    <text evidence="2">The sequence shown here is derived from an EMBL/GenBank/DDBJ whole genome shotgun (WGS) entry which is preliminary data.</text>
</comment>
<evidence type="ECO:0000313" key="3">
    <source>
        <dbReference type="Proteomes" id="UP000325902"/>
    </source>
</evidence>
<evidence type="ECO:0000256" key="1">
    <source>
        <dbReference type="SAM" id="MobiDB-lite"/>
    </source>
</evidence>
<feature type="compositionally biased region" description="Polar residues" evidence="1">
    <location>
        <begin position="1"/>
        <end position="11"/>
    </location>
</feature>
<sequence>MPTILKQTSKQAKAEYRKNGGRPSESQNRRLESHAAKDRKAEELKKKEKKKKEARKRREEKERKEKEALRANGIGYATQACGYKFTQHRQKDWFRSYLQKAQPKPAPELKPEPEDANPFRSSQLSQLEAAEEQCGQPDDAVCNDASEDDLPDDDIRNEVNEVDDADKEDQNCQIALSPEPTPRNSTSHTHNPEDENHVDGLSDTFTQAIKNSESVFNAAFGSDDDSLNPWSTDDIDEEALMAAVQGQTPTSKASIAAPAEEVDDLPSMDAELVDKLASGSDLQVARDPTTSANCQPCATSSDSFFSSELDLSAEDLAAIDAMVPEAQPTPSKVRAPTQQHFPSVAPQPKTLNSANTAHPTLDLLSTTSAKQAQKRKADVLDNHELSSPTQRVELTAKGMSADSGMLPPQKPDTSRVNHTSATGPYESRFAAYGLSTQLIHEAAFEDDDF</sequence>
<dbReference type="EMBL" id="VCHE01000007">
    <property type="protein sequence ID" value="KAB2579467.1"/>
    <property type="molecule type" value="Genomic_DNA"/>
</dbReference>
<name>A0A5N5DP02_9PEZI</name>
<feature type="region of interest" description="Disordered" evidence="1">
    <location>
        <begin position="96"/>
        <end position="200"/>
    </location>
</feature>
<proteinExistence type="predicted"/>
<protein>
    <submittedName>
        <fullName evidence="2">Uncharacterized protein</fullName>
    </submittedName>
</protein>
<feature type="compositionally biased region" description="Polar residues" evidence="1">
    <location>
        <begin position="349"/>
        <end position="371"/>
    </location>
</feature>